<dbReference type="InterPro" id="IPR001138">
    <property type="entry name" value="Zn2Cys6_DnaBD"/>
</dbReference>
<feature type="compositionally biased region" description="Polar residues" evidence="6">
    <location>
        <begin position="55"/>
        <end position="66"/>
    </location>
</feature>
<organism evidence="8 9">
    <name type="scientific">Stachybotrys chartarum (strain CBS 109288 / IBT 7711)</name>
    <name type="common">Toxic black mold</name>
    <name type="synonym">Stilbospora chartarum</name>
    <dbReference type="NCBI Taxonomy" id="1280523"/>
    <lineage>
        <taxon>Eukaryota</taxon>
        <taxon>Fungi</taxon>
        <taxon>Dikarya</taxon>
        <taxon>Ascomycota</taxon>
        <taxon>Pezizomycotina</taxon>
        <taxon>Sordariomycetes</taxon>
        <taxon>Hypocreomycetidae</taxon>
        <taxon>Hypocreales</taxon>
        <taxon>Stachybotryaceae</taxon>
        <taxon>Stachybotrys</taxon>
    </lineage>
</organism>
<comment type="subcellular location">
    <subcellularLocation>
        <location evidence="1">Nucleus</location>
    </subcellularLocation>
</comment>
<dbReference type="PANTHER" id="PTHR47338">
    <property type="entry name" value="ZN(II)2CYS6 TRANSCRIPTION FACTOR (EUROFUNG)-RELATED"/>
    <property type="match status" value="1"/>
</dbReference>
<gene>
    <name evidence="8" type="ORF">S7711_05338</name>
</gene>
<dbReference type="SMART" id="SM00066">
    <property type="entry name" value="GAL4"/>
    <property type="match status" value="1"/>
</dbReference>
<reference evidence="8 9" key="1">
    <citation type="journal article" date="2014" name="BMC Genomics">
        <title>Comparative genome sequencing reveals chemotype-specific gene clusters in the toxigenic black mold Stachybotrys.</title>
        <authorList>
            <person name="Semeiks J."/>
            <person name="Borek D."/>
            <person name="Otwinowski Z."/>
            <person name="Grishin N.V."/>
        </authorList>
    </citation>
    <scope>NUCLEOTIDE SEQUENCE [LARGE SCALE GENOMIC DNA]</scope>
    <source>
        <strain evidence="9">CBS 109288 / IBT 7711</strain>
    </source>
</reference>
<dbReference type="HOGENOM" id="CLU_883321_0_0_1"/>
<evidence type="ECO:0000259" key="7">
    <source>
        <dbReference type="PROSITE" id="PS50048"/>
    </source>
</evidence>
<dbReference type="GO" id="GO:0000981">
    <property type="term" value="F:DNA-binding transcription factor activity, RNA polymerase II-specific"/>
    <property type="evidence" value="ECO:0007669"/>
    <property type="project" value="InterPro"/>
</dbReference>
<dbReference type="EMBL" id="KL647655">
    <property type="protein sequence ID" value="KEY74086.1"/>
    <property type="molecule type" value="Genomic_DNA"/>
</dbReference>
<keyword evidence="3" id="KW-0805">Transcription regulation</keyword>
<dbReference type="CDD" id="cd00067">
    <property type="entry name" value="GAL4"/>
    <property type="match status" value="1"/>
</dbReference>
<dbReference type="SUPFAM" id="SSF57701">
    <property type="entry name" value="Zn2/Cys6 DNA-binding domain"/>
    <property type="match status" value="1"/>
</dbReference>
<keyword evidence="5" id="KW-0539">Nucleus</keyword>
<proteinExistence type="predicted"/>
<feature type="domain" description="Zn(2)-C6 fungal-type" evidence="7">
    <location>
        <begin position="98"/>
        <end position="131"/>
    </location>
</feature>
<dbReference type="PROSITE" id="PS00463">
    <property type="entry name" value="ZN2_CY6_FUNGAL_1"/>
    <property type="match status" value="1"/>
</dbReference>
<evidence type="ECO:0000256" key="2">
    <source>
        <dbReference type="ARBA" id="ARBA00022723"/>
    </source>
</evidence>
<dbReference type="Pfam" id="PF00172">
    <property type="entry name" value="Zn_clus"/>
    <property type="match status" value="1"/>
</dbReference>
<keyword evidence="4" id="KW-0804">Transcription</keyword>
<dbReference type="InterPro" id="IPR036864">
    <property type="entry name" value="Zn2-C6_fun-type_DNA-bd_sf"/>
</dbReference>
<keyword evidence="2" id="KW-0479">Metal-binding</keyword>
<protein>
    <recommendedName>
        <fullName evidence="7">Zn(2)-C6 fungal-type domain-containing protein</fullName>
    </recommendedName>
</protein>
<dbReference type="AlphaFoldDB" id="A0A084B957"/>
<dbReference type="Proteomes" id="UP000028045">
    <property type="component" value="Unassembled WGS sequence"/>
</dbReference>
<keyword evidence="9" id="KW-1185">Reference proteome</keyword>
<evidence type="ECO:0000256" key="5">
    <source>
        <dbReference type="ARBA" id="ARBA00023242"/>
    </source>
</evidence>
<dbReference type="GO" id="GO:0008270">
    <property type="term" value="F:zinc ion binding"/>
    <property type="evidence" value="ECO:0007669"/>
    <property type="project" value="InterPro"/>
</dbReference>
<evidence type="ECO:0000256" key="1">
    <source>
        <dbReference type="ARBA" id="ARBA00004123"/>
    </source>
</evidence>
<dbReference type="Gene3D" id="4.10.240.10">
    <property type="entry name" value="Zn(2)-C6 fungal-type DNA-binding domain"/>
    <property type="match status" value="1"/>
</dbReference>
<evidence type="ECO:0000256" key="3">
    <source>
        <dbReference type="ARBA" id="ARBA00023015"/>
    </source>
</evidence>
<evidence type="ECO:0000256" key="6">
    <source>
        <dbReference type="SAM" id="MobiDB-lite"/>
    </source>
</evidence>
<dbReference type="PROSITE" id="PS50048">
    <property type="entry name" value="ZN2_CY6_FUNGAL_2"/>
    <property type="match status" value="1"/>
</dbReference>
<dbReference type="InterPro" id="IPR050815">
    <property type="entry name" value="TF_fung"/>
</dbReference>
<evidence type="ECO:0000313" key="8">
    <source>
        <dbReference type="EMBL" id="KEY74086.1"/>
    </source>
</evidence>
<feature type="region of interest" description="Disordered" evidence="6">
    <location>
        <begin position="1"/>
        <end position="75"/>
    </location>
</feature>
<accession>A0A084B957</accession>
<name>A0A084B957_STACB</name>
<evidence type="ECO:0000313" key="9">
    <source>
        <dbReference type="Proteomes" id="UP000028045"/>
    </source>
</evidence>
<dbReference type="GO" id="GO:0005634">
    <property type="term" value="C:nucleus"/>
    <property type="evidence" value="ECO:0007669"/>
    <property type="project" value="UniProtKB-SubCell"/>
</dbReference>
<sequence>MSYQYPPPPDDDLVGKAKPSFPLEHDALPQQLSTPVAKGQDFQPKTLGREAARSYASSSLPQQGMHPSTEPVLEDPSAVTAQGEKKKNRLGYHRISIACTHCRRRKIRCITSRDDQAHCVNCIRLKKECIFNPVTPPTPMDSFSKFAPRAPSSSRMLKSSSSSPSAPNYAFDVSKEPILPAVTVPGFQNLVLSSSPVNDGSSFSQATKGTSRSFERHGDILMLLRAANVEPSVQSGKPATAGLDVDGGHTSNLEVRGREHILARLPHGIPHRTALPCLQLDDDRKLVDDWADGLGISRRDGLEWFSAIQPIYVVQ</sequence>
<dbReference type="OrthoDB" id="5154216at2759"/>
<dbReference type="PANTHER" id="PTHR47338:SF29">
    <property type="entry name" value="ZN(2)-C6 FUNGAL-TYPE DOMAIN-CONTAINING PROTEIN"/>
    <property type="match status" value="1"/>
</dbReference>
<evidence type="ECO:0000256" key="4">
    <source>
        <dbReference type="ARBA" id="ARBA00023163"/>
    </source>
</evidence>